<dbReference type="OrthoDB" id="342911at2759"/>
<organism evidence="2">
    <name type="scientific">Cryptosporidium canis</name>
    <dbReference type="NCBI Taxonomy" id="195482"/>
    <lineage>
        <taxon>Eukaryota</taxon>
        <taxon>Sar</taxon>
        <taxon>Alveolata</taxon>
        <taxon>Apicomplexa</taxon>
        <taxon>Conoidasida</taxon>
        <taxon>Coccidia</taxon>
        <taxon>Eucoccidiorida</taxon>
        <taxon>Eimeriorina</taxon>
        <taxon>Cryptosporidiidae</taxon>
        <taxon>Cryptosporidium</taxon>
    </lineage>
</organism>
<feature type="coiled-coil region" evidence="1">
    <location>
        <begin position="222"/>
        <end position="298"/>
    </location>
</feature>
<keyword evidence="1" id="KW-0175">Coiled coil</keyword>
<dbReference type="AlphaFoldDB" id="A0A9D5DHH6"/>
<reference evidence="2" key="1">
    <citation type="submission" date="2022-10" db="EMBL/GenBank/DDBJ databases">
        <title>Adaptive evolution leads to modifications in subtelomeric GC content in a zoonotic Cryptosporidium species.</title>
        <authorList>
            <person name="Li J."/>
            <person name="Feng Y."/>
            <person name="Xiao L."/>
        </authorList>
    </citation>
    <scope>NUCLEOTIDE SEQUENCE</scope>
    <source>
        <strain evidence="2">33844</strain>
    </source>
</reference>
<evidence type="ECO:0000313" key="2">
    <source>
        <dbReference type="EMBL" id="KAJ1610356.1"/>
    </source>
</evidence>
<proteinExistence type="predicted"/>
<name>A0A9D5DHH6_9CRYT</name>
<dbReference type="EMBL" id="JAPCXC010000025">
    <property type="protein sequence ID" value="KAJ1610356.1"/>
    <property type="molecule type" value="Genomic_DNA"/>
</dbReference>
<evidence type="ECO:0000256" key="1">
    <source>
        <dbReference type="SAM" id="Coils"/>
    </source>
</evidence>
<dbReference type="Proteomes" id="UP001067231">
    <property type="component" value="Unassembled WGS sequence"/>
</dbReference>
<gene>
    <name evidence="2" type="ORF">OJ253_1204</name>
</gene>
<comment type="caution">
    <text evidence="2">The sequence shown here is derived from an EMBL/GenBank/DDBJ whole genome shotgun (WGS) entry which is preliminary data.</text>
</comment>
<sequence length="389" mass="45337">MNIPMSFVDQCNSIKMIFQNENTNLNDTIANYGANSTKLSSMLSEMTEKAAKVRTLLEKKQRNEEICSMISSSNELSILNSIKTDIIRANRETFSKMVDVIEAKILDLKENNEKCMNVHFDRSIQTNIEAIKINSTKTIDEILLSITKNSELNTIDKLLNSILLEHRNDIKGSIAGILDLMNQKENKIFHDISELIKEQNNKGASILSSQLNIIQRQYELIIRDLRRRNTFLERDMEAKQVREKKLYEQIMSMDNEAKEAIIVLEEKDFKINFLNSQIKQLQDENRELRDKNLNLFDRNNEITIEYSNKYISLKNRYLSIGLDILQDVFNNLVSRRRKRIFDVFKYYLGAESSDSKTDEITSIHIDDFTKYNYATTQILIRARKGAMLD</sequence>
<protein>
    <submittedName>
        <fullName evidence="2">Uncharacterized protein</fullName>
    </submittedName>
</protein>
<accession>A0A9D5DHH6</accession>